<dbReference type="PANTHER" id="PTHR38396">
    <property type="entry name" value="TRANSMEMBRANE PROTEIN"/>
    <property type="match status" value="1"/>
</dbReference>
<proteinExistence type="predicted"/>
<sequence>MKKGAFVLIFVFWALITIITPTLVQWSFAMSEAQQTTLHLQVDEPSEGALKARRMLVLLHQFNGKIPVSPSPSPLLPPL</sequence>
<organism evidence="1 2">
    <name type="scientific">Saponaria officinalis</name>
    <name type="common">Common soapwort</name>
    <name type="synonym">Lychnis saponaria</name>
    <dbReference type="NCBI Taxonomy" id="3572"/>
    <lineage>
        <taxon>Eukaryota</taxon>
        <taxon>Viridiplantae</taxon>
        <taxon>Streptophyta</taxon>
        <taxon>Embryophyta</taxon>
        <taxon>Tracheophyta</taxon>
        <taxon>Spermatophyta</taxon>
        <taxon>Magnoliopsida</taxon>
        <taxon>eudicotyledons</taxon>
        <taxon>Gunneridae</taxon>
        <taxon>Pentapetalae</taxon>
        <taxon>Caryophyllales</taxon>
        <taxon>Caryophyllaceae</taxon>
        <taxon>Caryophylleae</taxon>
        <taxon>Saponaria</taxon>
    </lineage>
</organism>
<keyword evidence="2" id="KW-1185">Reference proteome</keyword>
<protein>
    <submittedName>
        <fullName evidence="1">Uncharacterized protein</fullName>
    </submittedName>
</protein>
<dbReference type="Proteomes" id="UP001443914">
    <property type="component" value="Unassembled WGS sequence"/>
</dbReference>
<reference evidence="1" key="1">
    <citation type="submission" date="2024-03" db="EMBL/GenBank/DDBJ databases">
        <title>WGS assembly of Saponaria officinalis var. Norfolk2.</title>
        <authorList>
            <person name="Jenkins J."/>
            <person name="Shu S."/>
            <person name="Grimwood J."/>
            <person name="Barry K."/>
            <person name="Goodstein D."/>
            <person name="Schmutz J."/>
            <person name="Leebens-Mack J."/>
            <person name="Osbourn A."/>
        </authorList>
    </citation>
    <scope>NUCLEOTIDE SEQUENCE [LARGE SCALE GENOMIC DNA]</scope>
    <source>
        <strain evidence="1">JIC</strain>
    </source>
</reference>
<dbReference type="EMBL" id="JBDFQZ010000012">
    <property type="protein sequence ID" value="KAK9672094.1"/>
    <property type="molecule type" value="Genomic_DNA"/>
</dbReference>
<accession>A0AAW1H7S1</accession>
<comment type="caution">
    <text evidence="1">The sequence shown here is derived from an EMBL/GenBank/DDBJ whole genome shotgun (WGS) entry which is preliminary data.</text>
</comment>
<evidence type="ECO:0000313" key="1">
    <source>
        <dbReference type="EMBL" id="KAK9672094.1"/>
    </source>
</evidence>
<name>A0AAW1H7S1_SAPOF</name>
<dbReference type="AlphaFoldDB" id="A0AAW1H7S1"/>
<evidence type="ECO:0000313" key="2">
    <source>
        <dbReference type="Proteomes" id="UP001443914"/>
    </source>
</evidence>
<gene>
    <name evidence="1" type="ORF">RND81_12G076100</name>
</gene>
<dbReference type="PANTHER" id="PTHR38396:SF1">
    <property type="entry name" value="TRANSMEMBRANE PROTEIN"/>
    <property type="match status" value="1"/>
</dbReference>